<dbReference type="InterPro" id="IPR011009">
    <property type="entry name" value="Kinase-like_dom_sf"/>
</dbReference>
<comment type="catalytic activity">
    <reaction evidence="7">
        <text>L-threonyl-[protein] + ATP = O-phospho-L-threonyl-[protein] + ADP + H(+)</text>
        <dbReference type="Rhea" id="RHEA:46608"/>
        <dbReference type="Rhea" id="RHEA-COMP:11060"/>
        <dbReference type="Rhea" id="RHEA-COMP:11605"/>
        <dbReference type="ChEBI" id="CHEBI:15378"/>
        <dbReference type="ChEBI" id="CHEBI:30013"/>
        <dbReference type="ChEBI" id="CHEBI:30616"/>
        <dbReference type="ChEBI" id="CHEBI:61977"/>
        <dbReference type="ChEBI" id="CHEBI:456216"/>
        <dbReference type="EC" id="2.7.11.1"/>
    </reaction>
</comment>
<dbReference type="EC" id="2.7.11.1" evidence="1"/>
<keyword evidence="3" id="KW-0808">Transferase</keyword>
<proteinExistence type="predicted"/>
<protein>
    <recommendedName>
        <fullName evidence="1">non-specific serine/threonine protein kinase</fullName>
        <ecNumber evidence="1">2.7.11.1</ecNumber>
    </recommendedName>
</protein>
<evidence type="ECO:0000313" key="11">
    <source>
        <dbReference type="Proteomes" id="UP000515908"/>
    </source>
</evidence>
<dbReference type="AlphaFoldDB" id="A0A7G2CF78"/>
<keyword evidence="5 10" id="KW-0418">Kinase</keyword>
<dbReference type="Pfam" id="PF00069">
    <property type="entry name" value="Pkinase"/>
    <property type="match status" value="1"/>
</dbReference>
<comment type="catalytic activity">
    <reaction evidence="8">
        <text>L-seryl-[protein] + ATP = O-phospho-L-seryl-[protein] + ADP + H(+)</text>
        <dbReference type="Rhea" id="RHEA:17989"/>
        <dbReference type="Rhea" id="RHEA-COMP:9863"/>
        <dbReference type="Rhea" id="RHEA-COMP:11604"/>
        <dbReference type="ChEBI" id="CHEBI:15378"/>
        <dbReference type="ChEBI" id="CHEBI:29999"/>
        <dbReference type="ChEBI" id="CHEBI:30616"/>
        <dbReference type="ChEBI" id="CHEBI:83421"/>
        <dbReference type="ChEBI" id="CHEBI:456216"/>
        <dbReference type="EC" id="2.7.11.1"/>
    </reaction>
</comment>
<dbReference type="InterPro" id="IPR000719">
    <property type="entry name" value="Prot_kinase_dom"/>
</dbReference>
<gene>
    <name evidence="10" type="ORF">ADEAN_000511000</name>
</gene>
<dbReference type="EMBL" id="LR877153">
    <property type="protein sequence ID" value="CAD2217631.1"/>
    <property type="molecule type" value="Genomic_DNA"/>
</dbReference>
<dbReference type="GO" id="GO:0004674">
    <property type="term" value="F:protein serine/threonine kinase activity"/>
    <property type="evidence" value="ECO:0007669"/>
    <property type="project" value="UniProtKB-KW"/>
</dbReference>
<accession>A0A7G2CF78</accession>
<keyword evidence="4" id="KW-0547">Nucleotide-binding</keyword>
<keyword evidence="2" id="KW-0723">Serine/threonine-protein kinase</keyword>
<reference evidence="10 11" key="1">
    <citation type="submission" date="2020-08" db="EMBL/GenBank/DDBJ databases">
        <authorList>
            <person name="Newling K."/>
            <person name="Davey J."/>
            <person name="Forrester S."/>
        </authorList>
    </citation>
    <scope>NUCLEOTIDE SEQUENCE [LARGE SCALE GENOMIC DNA]</scope>
    <source>
        <strain evidence="11">Crithidia deanei Carvalho (ATCC PRA-265)</strain>
    </source>
</reference>
<feature type="domain" description="Protein kinase" evidence="9">
    <location>
        <begin position="27"/>
        <end position="293"/>
    </location>
</feature>
<dbReference type="PANTHER" id="PTHR44899">
    <property type="entry name" value="CAMK FAMILY PROTEIN KINASE"/>
    <property type="match status" value="1"/>
</dbReference>
<keyword evidence="11" id="KW-1185">Reference proteome</keyword>
<dbReference type="PROSITE" id="PS00108">
    <property type="entry name" value="PROTEIN_KINASE_ST"/>
    <property type="match status" value="1"/>
</dbReference>
<dbReference type="VEuPathDB" id="TriTrypDB:ADEAN_000511000"/>
<dbReference type="InterPro" id="IPR008271">
    <property type="entry name" value="Ser/Thr_kinase_AS"/>
</dbReference>
<name>A0A7G2CF78_9TRYP</name>
<evidence type="ECO:0000256" key="3">
    <source>
        <dbReference type="ARBA" id="ARBA00022679"/>
    </source>
</evidence>
<dbReference type="InterPro" id="IPR051131">
    <property type="entry name" value="NEK_Ser/Thr_kinase_NIMA"/>
</dbReference>
<evidence type="ECO:0000256" key="1">
    <source>
        <dbReference type="ARBA" id="ARBA00012513"/>
    </source>
</evidence>
<evidence type="ECO:0000256" key="8">
    <source>
        <dbReference type="ARBA" id="ARBA00048679"/>
    </source>
</evidence>
<dbReference type="PANTHER" id="PTHR44899:SF3">
    <property type="entry name" value="SERINE_THREONINE-PROTEIN KINASE NEK1"/>
    <property type="match status" value="1"/>
</dbReference>
<dbReference type="SUPFAM" id="SSF56112">
    <property type="entry name" value="Protein kinase-like (PK-like)"/>
    <property type="match status" value="1"/>
</dbReference>
<evidence type="ECO:0000313" key="10">
    <source>
        <dbReference type="EMBL" id="CAD2217631.1"/>
    </source>
</evidence>
<dbReference type="Proteomes" id="UP000515908">
    <property type="component" value="Chromosome 09"/>
</dbReference>
<evidence type="ECO:0000256" key="4">
    <source>
        <dbReference type="ARBA" id="ARBA00022741"/>
    </source>
</evidence>
<keyword evidence="6" id="KW-0067">ATP-binding</keyword>
<dbReference type="SMART" id="SM00220">
    <property type="entry name" value="S_TKc"/>
    <property type="match status" value="1"/>
</dbReference>
<evidence type="ECO:0000256" key="6">
    <source>
        <dbReference type="ARBA" id="ARBA00022840"/>
    </source>
</evidence>
<organism evidence="10 11">
    <name type="scientific">Angomonas deanei</name>
    <dbReference type="NCBI Taxonomy" id="59799"/>
    <lineage>
        <taxon>Eukaryota</taxon>
        <taxon>Discoba</taxon>
        <taxon>Euglenozoa</taxon>
        <taxon>Kinetoplastea</taxon>
        <taxon>Metakinetoplastina</taxon>
        <taxon>Trypanosomatida</taxon>
        <taxon>Trypanosomatidae</taxon>
        <taxon>Strigomonadinae</taxon>
        <taxon>Angomonas</taxon>
    </lineage>
</organism>
<dbReference type="Gene3D" id="1.10.510.10">
    <property type="entry name" value="Transferase(Phosphotransferase) domain 1"/>
    <property type="match status" value="1"/>
</dbReference>
<dbReference type="PROSITE" id="PS50011">
    <property type="entry name" value="PROTEIN_KINASE_DOM"/>
    <property type="match status" value="1"/>
</dbReference>
<evidence type="ECO:0000256" key="2">
    <source>
        <dbReference type="ARBA" id="ARBA00022527"/>
    </source>
</evidence>
<sequence length="508" mass="57377">MQKERAAHGEIEIDNFISLTPQPHCKYYYQCYLSRGATGSTWQIKRYRDDAIFALKINDLSKLKSDEARMRTEMEVKCLEAIDHFACVGMHDTYRTERWLFIVLEYCDAGDLEYQLKNLPGRLLQGEVVVTGMEEYRISFILLQLLLGLHYMHTCRKILHRDLKPANVLLSTNGIVKIGDFGLSNKYDTITGDVGSTICGTPPYTAPELWEQKRYGVAADMWSLGVLLYQCMTGRPPFYGAQLESLRRSILMDAPPPITGDYSEGLQQIVFSLLCKRSRERPTSEELLHLPYVQGVLEKFPTVLKASKVPEEVLRKMMKDIENQLGLVVKYHIDPTITFQGVVEKFKHPDTFVSRHLTLANGYLHIGKVRPSELSYQLPPATSHYTTTNNSSNSSNTVNHLHPHHADQFPRHSSMSSVGLTSPGCFSVTESEQQITSLGSTHHSRASSVTSNSVCPPPVVLNNNNNHINPQNNNNVVVNEPVNDTEEHHNVGEKGKKKKIMAPLPLRF</sequence>
<dbReference type="GO" id="GO:0005524">
    <property type="term" value="F:ATP binding"/>
    <property type="evidence" value="ECO:0007669"/>
    <property type="project" value="UniProtKB-KW"/>
</dbReference>
<evidence type="ECO:0000256" key="5">
    <source>
        <dbReference type="ARBA" id="ARBA00022777"/>
    </source>
</evidence>
<evidence type="ECO:0000259" key="9">
    <source>
        <dbReference type="PROSITE" id="PS50011"/>
    </source>
</evidence>
<evidence type="ECO:0000256" key="7">
    <source>
        <dbReference type="ARBA" id="ARBA00047899"/>
    </source>
</evidence>